<protein>
    <submittedName>
        <fullName evidence="2">Uncharacterized protein</fullName>
    </submittedName>
</protein>
<gene>
    <name evidence="2" type="ORF">CJ670_09175</name>
</gene>
<feature type="transmembrane region" description="Helical" evidence="1">
    <location>
        <begin position="159"/>
        <end position="186"/>
    </location>
</feature>
<comment type="caution">
    <text evidence="2">The sequence shown here is derived from an EMBL/GenBank/DDBJ whole genome shotgun (WGS) entry which is preliminary data.</text>
</comment>
<proteinExistence type="predicted"/>
<dbReference type="Proteomes" id="UP000239151">
    <property type="component" value="Unassembled WGS sequence"/>
</dbReference>
<evidence type="ECO:0000313" key="3">
    <source>
        <dbReference type="Proteomes" id="UP000239151"/>
    </source>
</evidence>
<sequence>MFSIVVDNILKRYSRDDLSKRYSVNLPSKEENFEILKKVNNSNKIDGNYYELSNTNKFVKQKGERAHASILKEERAIFFEYRLSWLEKLILMIITFFNNLRQKTIDFFNTLISKIPNNLKILANVLTFILYIPITILGIFSMIILTISSAFKFRLPGNIGGIIGTVIGVIIGLILSIFVVAIKFIFELIGLLLLPFLNKFSDSIIDKPYIRKMVIGNFMDNGKFDEGIVLSKNMVNTLDFEVKKNLLGKESLYVVINEGFEKMSLTDRILNLFLPNYFVNKKTIFVTDKSNKESFENLFKN</sequence>
<dbReference type="AlphaFoldDB" id="A0A2S9TBL2"/>
<accession>A0A2S9TBL2</accession>
<evidence type="ECO:0000313" key="2">
    <source>
        <dbReference type="EMBL" id="PRM96234.1"/>
    </source>
</evidence>
<feature type="transmembrane region" description="Helical" evidence="1">
    <location>
        <begin position="121"/>
        <end position="147"/>
    </location>
</feature>
<name>A0A2S9TBL2_9BACT</name>
<dbReference type="EMBL" id="NXGI01000026">
    <property type="protein sequence ID" value="PRM96234.1"/>
    <property type="molecule type" value="Genomic_DNA"/>
</dbReference>
<keyword evidence="1" id="KW-0812">Transmembrane</keyword>
<reference evidence="2 3" key="1">
    <citation type="submission" date="2017-09" db="EMBL/GenBank/DDBJ databases">
        <title>Reassesment of A. cryaerophilus.</title>
        <authorList>
            <person name="Perez-Cataluna A."/>
            <person name="Collado L."/>
            <person name="Salgado O."/>
            <person name="Lefinanco V."/>
            <person name="Figueras M.J."/>
        </authorList>
    </citation>
    <scope>NUCLEOTIDE SEQUENCE [LARGE SCALE GENOMIC DNA]</scope>
    <source>
        <strain evidence="2 3">LMG 9065</strain>
    </source>
</reference>
<keyword evidence="1" id="KW-0472">Membrane</keyword>
<evidence type="ECO:0000256" key="1">
    <source>
        <dbReference type="SAM" id="Phobius"/>
    </source>
</evidence>
<keyword evidence="1" id="KW-1133">Transmembrane helix</keyword>
<organism evidence="2 3">
    <name type="scientific">Aliarcobacter cryaerophilus</name>
    <dbReference type="NCBI Taxonomy" id="28198"/>
    <lineage>
        <taxon>Bacteria</taxon>
        <taxon>Pseudomonadati</taxon>
        <taxon>Campylobacterota</taxon>
        <taxon>Epsilonproteobacteria</taxon>
        <taxon>Campylobacterales</taxon>
        <taxon>Arcobacteraceae</taxon>
        <taxon>Aliarcobacter</taxon>
    </lineage>
</organism>